<dbReference type="EMBL" id="VSRR010095429">
    <property type="protein sequence ID" value="MPC93600.1"/>
    <property type="molecule type" value="Genomic_DNA"/>
</dbReference>
<feature type="compositionally biased region" description="Pro residues" evidence="1">
    <location>
        <begin position="54"/>
        <end position="68"/>
    </location>
</feature>
<evidence type="ECO:0000256" key="1">
    <source>
        <dbReference type="SAM" id="MobiDB-lite"/>
    </source>
</evidence>
<feature type="region of interest" description="Disordered" evidence="1">
    <location>
        <begin position="49"/>
        <end position="68"/>
    </location>
</feature>
<dbReference type="AlphaFoldDB" id="A0A5B7JA41"/>
<keyword evidence="3" id="KW-1185">Reference proteome</keyword>
<comment type="caution">
    <text evidence="2">The sequence shown here is derived from an EMBL/GenBank/DDBJ whole genome shotgun (WGS) entry which is preliminary data.</text>
</comment>
<proteinExistence type="predicted"/>
<name>A0A5B7JA41_PORTR</name>
<reference evidence="2 3" key="1">
    <citation type="submission" date="2019-05" db="EMBL/GenBank/DDBJ databases">
        <title>Another draft genome of Portunus trituberculatus and its Hox gene families provides insights of decapod evolution.</title>
        <authorList>
            <person name="Jeong J.-H."/>
            <person name="Song I."/>
            <person name="Kim S."/>
            <person name="Choi T."/>
            <person name="Kim D."/>
            <person name="Ryu S."/>
            <person name="Kim W."/>
        </authorList>
    </citation>
    <scope>NUCLEOTIDE SEQUENCE [LARGE SCALE GENOMIC DNA]</scope>
    <source>
        <tissue evidence="2">Muscle</tissue>
    </source>
</reference>
<organism evidence="2 3">
    <name type="scientific">Portunus trituberculatus</name>
    <name type="common">Swimming crab</name>
    <name type="synonym">Neptunus trituberculatus</name>
    <dbReference type="NCBI Taxonomy" id="210409"/>
    <lineage>
        <taxon>Eukaryota</taxon>
        <taxon>Metazoa</taxon>
        <taxon>Ecdysozoa</taxon>
        <taxon>Arthropoda</taxon>
        <taxon>Crustacea</taxon>
        <taxon>Multicrustacea</taxon>
        <taxon>Malacostraca</taxon>
        <taxon>Eumalacostraca</taxon>
        <taxon>Eucarida</taxon>
        <taxon>Decapoda</taxon>
        <taxon>Pleocyemata</taxon>
        <taxon>Brachyura</taxon>
        <taxon>Eubrachyura</taxon>
        <taxon>Portunoidea</taxon>
        <taxon>Portunidae</taxon>
        <taxon>Portuninae</taxon>
        <taxon>Portunus</taxon>
    </lineage>
</organism>
<evidence type="ECO:0000313" key="3">
    <source>
        <dbReference type="Proteomes" id="UP000324222"/>
    </source>
</evidence>
<sequence>MWSSVAQPAMCGVHVVGSSAMKKVGAGHGRPWIERDGADRVLPGYFTDDKLYHPPSPSSTPPPVPAAIHIPLPPPFPCPSLPPKRPWP</sequence>
<accession>A0A5B7JA41</accession>
<protein>
    <submittedName>
        <fullName evidence="2">Uncharacterized protein</fullName>
    </submittedName>
</protein>
<evidence type="ECO:0000313" key="2">
    <source>
        <dbReference type="EMBL" id="MPC93600.1"/>
    </source>
</evidence>
<dbReference type="Proteomes" id="UP000324222">
    <property type="component" value="Unassembled WGS sequence"/>
</dbReference>
<gene>
    <name evidence="2" type="ORF">E2C01_088735</name>
</gene>